<evidence type="ECO:0000313" key="2">
    <source>
        <dbReference type="EMBL" id="NLR67309.1"/>
    </source>
</evidence>
<gene>
    <name evidence="2" type="ORF">HGH92_23595</name>
</gene>
<dbReference type="Pfam" id="PF01381">
    <property type="entry name" value="HTH_3"/>
    <property type="match status" value="1"/>
</dbReference>
<dbReference type="InterPro" id="IPR001387">
    <property type="entry name" value="Cro/C1-type_HTH"/>
</dbReference>
<proteinExistence type="predicted"/>
<dbReference type="SMART" id="SM00530">
    <property type="entry name" value="HTH_XRE"/>
    <property type="match status" value="1"/>
</dbReference>
<dbReference type="AlphaFoldDB" id="A0A847RJW5"/>
<dbReference type="Gene3D" id="1.10.260.40">
    <property type="entry name" value="lambda repressor-like DNA-binding domains"/>
    <property type="match status" value="1"/>
</dbReference>
<feature type="domain" description="HTH cro/C1-type" evidence="1">
    <location>
        <begin position="18"/>
        <end position="71"/>
    </location>
</feature>
<dbReference type="InterPro" id="IPR010982">
    <property type="entry name" value="Lambda_DNA-bd_dom_sf"/>
</dbReference>
<evidence type="ECO:0000313" key="3">
    <source>
        <dbReference type="Proteomes" id="UP000570474"/>
    </source>
</evidence>
<organism evidence="2 3">
    <name type="scientific">Chitinophaga varians</name>
    <dbReference type="NCBI Taxonomy" id="2202339"/>
    <lineage>
        <taxon>Bacteria</taxon>
        <taxon>Pseudomonadati</taxon>
        <taxon>Bacteroidota</taxon>
        <taxon>Chitinophagia</taxon>
        <taxon>Chitinophagales</taxon>
        <taxon>Chitinophagaceae</taxon>
        <taxon>Chitinophaga</taxon>
    </lineage>
</organism>
<keyword evidence="3" id="KW-1185">Reference proteome</keyword>
<dbReference type="RefSeq" id="WP_168873186.1">
    <property type="nucleotide sequence ID" value="NZ_JABAIA010000002.1"/>
</dbReference>
<dbReference type="Proteomes" id="UP000570474">
    <property type="component" value="Unassembled WGS sequence"/>
</dbReference>
<accession>A0A847RJW5</accession>
<evidence type="ECO:0000259" key="1">
    <source>
        <dbReference type="PROSITE" id="PS50943"/>
    </source>
</evidence>
<name>A0A847RJW5_9BACT</name>
<sequence>MEKELFDTTKPMTDGVRIQMARAMRNKNQTELGNLIGVSKQLISRLEKKEKVDDKKMAEIAEALGFTLEGLRSLSRESIMQISYNFYDNSAQNATFGSHCTQTVNHNYGYDPKLAAEHASIYEKVLQKNAEKAGKAKNTSK</sequence>
<dbReference type="EMBL" id="JABAIA010000002">
    <property type="protein sequence ID" value="NLR67309.1"/>
    <property type="molecule type" value="Genomic_DNA"/>
</dbReference>
<comment type="caution">
    <text evidence="2">The sequence shown here is derived from an EMBL/GenBank/DDBJ whole genome shotgun (WGS) entry which is preliminary data.</text>
</comment>
<protein>
    <submittedName>
        <fullName evidence="2">Helix-turn-helix transcriptional regulator</fullName>
    </submittedName>
</protein>
<reference evidence="2 3" key="1">
    <citation type="submission" date="2020-04" db="EMBL/GenBank/DDBJ databases">
        <authorList>
            <person name="Yin C."/>
        </authorList>
    </citation>
    <scope>NUCLEOTIDE SEQUENCE [LARGE SCALE GENOMIC DNA]</scope>
    <source>
        <strain evidence="2 3">Ae27</strain>
    </source>
</reference>
<dbReference type="CDD" id="cd00093">
    <property type="entry name" value="HTH_XRE"/>
    <property type="match status" value="1"/>
</dbReference>
<dbReference type="GO" id="GO:0003677">
    <property type="term" value="F:DNA binding"/>
    <property type="evidence" value="ECO:0007669"/>
    <property type="project" value="InterPro"/>
</dbReference>
<dbReference type="PROSITE" id="PS50943">
    <property type="entry name" value="HTH_CROC1"/>
    <property type="match status" value="1"/>
</dbReference>
<dbReference type="SUPFAM" id="SSF47413">
    <property type="entry name" value="lambda repressor-like DNA-binding domains"/>
    <property type="match status" value="1"/>
</dbReference>